<dbReference type="Pfam" id="PF01459">
    <property type="entry name" value="Porin_3"/>
    <property type="match status" value="1"/>
</dbReference>
<name>A0A7J7M945_9MAGN</name>
<proteinExistence type="inferred from homology"/>
<reference evidence="2 3" key="1">
    <citation type="journal article" date="2020" name="IScience">
        <title>Genome Sequencing of the Endangered Kingdonia uniflora (Circaeasteraceae, Ranunculales) Reveals Potential Mechanisms of Evolutionary Specialization.</title>
        <authorList>
            <person name="Sun Y."/>
            <person name="Deng T."/>
            <person name="Zhang A."/>
            <person name="Moore M.J."/>
            <person name="Landis J.B."/>
            <person name="Lin N."/>
            <person name="Zhang H."/>
            <person name="Zhang X."/>
            <person name="Huang J."/>
            <person name="Zhang X."/>
            <person name="Sun H."/>
            <person name="Wang H."/>
        </authorList>
    </citation>
    <scope>NUCLEOTIDE SEQUENCE [LARGE SCALE GENOMIC DNA]</scope>
    <source>
        <strain evidence="2">TB1705</strain>
        <tissue evidence="2">Leaf</tissue>
    </source>
</reference>
<sequence length="273" mass="30408">MIEINQITNSNRFKRRRLSECCDLAPQDKEVKLLPELNNRRLGISFEDCDTSHAKFLNQGALAIMLKMKKFVMHTMMIDTGSEEQEGKVILPITAGPDTIEVIFYVINAKSHYLGIIGRCWIHNMEAIASTYHRALCFKHNEVVVHEIFPCTKATLSFKIPDHKSGKLDVQYLHPHAAITSCIGLTPTLFLEGSTAIGTKEFSLGGEVVFNTSTTSFTKYNAGIGMVKPDFSASLILYVLLSPIYNLCIGSPFDPCGSLRPNTMYIVPPNSDM</sequence>
<gene>
    <name evidence="2" type="ORF">GIB67_040583</name>
</gene>
<dbReference type="GO" id="GO:0005741">
    <property type="term" value="C:mitochondrial outer membrane"/>
    <property type="evidence" value="ECO:0007669"/>
    <property type="project" value="InterPro"/>
</dbReference>
<dbReference type="InterPro" id="IPR023614">
    <property type="entry name" value="Porin_dom_sf"/>
</dbReference>
<dbReference type="GO" id="GO:0008308">
    <property type="term" value="F:voltage-gated monoatomic anion channel activity"/>
    <property type="evidence" value="ECO:0007669"/>
    <property type="project" value="InterPro"/>
</dbReference>
<evidence type="ECO:0000256" key="1">
    <source>
        <dbReference type="ARBA" id="ARBA00009624"/>
    </source>
</evidence>
<evidence type="ECO:0000313" key="2">
    <source>
        <dbReference type="EMBL" id="KAF6151310.1"/>
    </source>
</evidence>
<dbReference type="InterPro" id="IPR001925">
    <property type="entry name" value="Porin_Euk"/>
</dbReference>
<dbReference type="Gene3D" id="2.40.160.10">
    <property type="entry name" value="Porin"/>
    <property type="match status" value="1"/>
</dbReference>
<organism evidence="2 3">
    <name type="scientific">Kingdonia uniflora</name>
    <dbReference type="NCBI Taxonomy" id="39325"/>
    <lineage>
        <taxon>Eukaryota</taxon>
        <taxon>Viridiplantae</taxon>
        <taxon>Streptophyta</taxon>
        <taxon>Embryophyta</taxon>
        <taxon>Tracheophyta</taxon>
        <taxon>Spermatophyta</taxon>
        <taxon>Magnoliopsida</taxon>
        <taxon>Ranunculales</taxon>
        <taxon>Circaeasteraceae</taxon>
        <taxon>Kingdonia</taxon>
    </lineage>
</organism>
<dbReference type="OrthoDB" id="2919534at2759"/>
<dbReference type="PANTHER" id="PTHR11743">
    <property type="entry name" value="VOLTAGE-DEPENDENT ANION-SELECTIVE CHANNEL"/>
    <property type="match status" value="1"/>
</dbReference>
<dbReference type="EMBL" id="JACGCM010001697">
    <property type="protein sequence ID" value="KAF6151310.1"/>
    <property type="molecule type" value="Genomic_DNA"/>
</dbReference>
<comment type="caution">
    <text evidence="2">The sequence shown here is derived from an EMBL/GenBank/DDBJ whole genome shotgun (WGS) entry which is preliminary data.</text>
</comment>
<evidence type="ECO:0000313" key="3">
    <source>
        <dbReference type="Proteomes" id="UP000541444"/>
    </source>
</evidence>
<comment type="similarity">
    <text evidence="1">Belongs to the eukaryotic mitochondrial porin (TC 1.B.8.1) family.</text>
</comment>
<protein>
    <submittedName>
        <fullName evidence="2">Uncharacterized protein</fullName>
    </submittedName>
</protein>
<keyword evidence="3" id="KW-1185">Reference proteome</keyword>
<dbReference type="PANTHER" id="PTHR11743:SF27">
    <property type="entry name" value="MITOCHONDRIAL OUTER MEMBRANE PROTEIN PORIN 4"/>
    <property type="match status" value="1"/>
</dbReference>
<dbReference type="InterPro" id="IPR027246">
    <property type="entry name" value="Porin_Euk/Tom40"/>
</dbReference>
<dbReference type="AlphaFoldDB" id="A0A7J7M945"/>
<dbReference type="Proteomes" id="UP000541444">
    <property type="component" value="Unassembled WGS sequence"/>
</dbReference>
<accession>A0A7J7M945</accession>